<protein>
    <recommendedName>
        <fullName evidence="3">Addiction module antitoxin RelB</fullName>
    </recommendedName>
</protein>
<sequence length="104" mass="11845">MMRVVQARSYRRWFEKLSDRRAKRAIAARIRRIQSQGAIAGDWKPIGSGIVELRFDIGPGYRVYVALTGSALIVLLAGGDKSTQQRDIAKAKRVLEDWRMLNEN</sequence>
<organism evidence="1 2">
    <name type="scientific">Slackia equolifaciens</name>
    <dbReference type="NCBI Taxonomy" id="498718"/>
    <lineage>
        <taxon>Bacteria</taxon>
        <taxon>Bacillati</taxon>
        <taxon>Actinomycetota</taxon>
        <taxon>Coriobacteriia</taxon>
        <taxon>Eggerthellales</taxon>
        <taxon>Eggerthellaceae</taxon>
        <taxon>Slackia</taxon>
    </lineage>
</organism>
<dbReference type="PANTHER" id="PTHR41791:SF1">
    <property type="entry name" value="SSL7039 PROTEIN"/>
    <property type="match status" value="1"/>
</dbReference>
<gene>
    <name evidence="1" type="ORF">DMP06_04185</name>
</gene>
<accession>A0A3N0B0E2</accession>
<evidence type="ECO:0008006" key="3">
    <source>
        <dbReference type="Google" id="ProtNLM"/>
    </source>
</evidence>
<dbReference type="PIRSF" id="PIRSF028744">
    <property type="entry name" value="Addict_mod_HI1419"/>
    <property type="match status" value="1"/>
</dbReference>
<name>A0A3N0B0E2_9ACTN</name>
<dbReference type="OrthoDB" id="9800258at2"/>
<dbReference type="InterPro" id="IPR014056">
    <property type="entry name" value="TypeIITA-like_toxin_pred"/>
</dbReference>
<dbReference type="AlphaFoldDB" id="A0A3N0B0E2"/>
<dbReference type="EMBL" id="QIBX01000005">
    <property type="protein sequence ID" value="RNL40575.1"/>
    <property type="molecule type" value="Genomic_DNA"/>
</dbReference>
<dbReference type="RefSeq" id="WP_123208500.1">
    <property type="nucleotide sequence ID" value="NZ_JBHTHO010000003.1"/>
</dbReference>
<reference evidence="2" key="1">
    <citation type="submission" date="2018-05" db="EMBL/GenBank/DDBJ databases">
        <title>Genome Sequencing of selected type strains of the family Eggerthellaceae.</title>
        <authorList>
            <person name="Danylec N."/>
            <person name="Stoll D.A."/>
            <person name="Doetsch A."/>
            <person name="Huch M."/>
        </authorList>
    </citation>
    <scope>NUCLEOTIDE SEQUENCE [LARGE SCALE GENOMIC DNA]</scope>
    <source>
        <strain evidence="2">DSM 24851</strain>
    </source>
</reference>
<dbReference type="Proteomes" id="UP000269591">
    <property type="component" value="Unassembled WGS sequence"/>
</dbReference>
<evidence type="ECO:0000313" key="1">
    <source>
        <dbReference type="EMBL" id="RNL40575.1"/>
    </source>
</evidence>
<keyword evidence="2" id="KW-1185">Reference proteome</keyword>
<dbReference type="PANTHER" id="PTHR41791">
    <property type="entry name" value="SSL7039 PROTEIN"/>
    <property type="match status" value="1"/>
</dbReference>
<proteinExistence type="predicted"/>
<evidence type="ECO:0000313" key="2">
    <source>
        <dbReference type="Proteomes" id="UP000269591"/>
    </source>
</evidence>
<dbReference type="InterPro" id="IPR009241">
    <property type="entry name" value="HigB-like"/>
</dbReference>
<comment type="caution">
    <text evidence="1">The sequence shown here is derived from an EMBL/GenBank/DDBJ whole genome shotgun (WGS) entry which is preliminary data.</text>
</comment>
<dbReference type="NCBIfam" id="TIGR02683">
    <property type="entry name" value="upstrm_HI1419"/>
    <property type="match status" value="1"/>
</dbReference>
<dbReference type="Pfam" id="PF05973">
    <property type="entry name" value="Gp49"/>
    <property type="match status" value="1"/>
</dbReference>